<proteinExistence type="predicted"/>
<dbReference type="AlphaFoldDB" id="A0A6C2D6S5"/>
<sequence length="60" mass="7077">MMDPVFIGFRKCDFHRITFRKLLRDIQTHPAPFARRLGREERIEYFVGPEQSARPCPDAG</sequence>
<dbReference type="Proteomes" id="UP000389128">
    <property type="component" value="Unassembled WGS sequence"/>
</dbReference>
<comment type="caution">
    <text evidence="1">The sequence shown here is derived from an EMBL/GenBank/DDBJ whole genome shotgun (WGS) entry which is preliminary data.</text>
</comment>
<accession>A0A6C2D6S5</accession>
<dbReference type="EMBL" id="SDKK01000002">
    <property type="protein sequence ID" value="TYC61614.1"/>
    <property type="molecule type" value="Genomic_DNA"/>
</dbReference>
<reference evidence="1 2" key="1">
    <citation type="submission" date="2019-01" db="EMBL/GenBank/DDBJ databases">
        <title>Zoogloea oleivorans genome sequencing and assembly.</title>
        <authorList>
            <person name="Tancsics A."/>
            <person name="Farkas M."/>
            <person name="Kriszt B."/>
            <person name="Maroti G."/>
            <person name="Horvath B."/>
        </authorList>
    </citation>
    <scope>NUCLEOTIDE SEQUENCE [LARGE SCALE GENOMIC DNA]</scope>
    <source>
        <strain evidence="1 2">Buc</strain>
    </source>
</reference>
<evidence type="ECO:0000313" key="1">
    <source>
        <dbReference type="EMBL" id="TYC61614.1"/>
    </source>
</evidence>
<protein>
    <submittedName>
        <fullName evidence="1">Uncharacterized protein</fullName>
    </submittedName>
</protein>
<gene>
    <name evidence="1" type="ORF">ETQ85_02865</name>
</gene>
<keyword evidence="2" id="KW-1185">Reference proteome</keyword>
<dbReference type="RefSeq" id="WP_148577570.1">
    <property type="nucleotide sequence ID" value="NZ_SDKK01000002.1"/>
</dbReference>
<organism evidence="1 2">
    <name type="scientific">Zoogloea oleivorans</name>
    <dbReference type="NCBI Taxonomy" id="1552750"/>
    <lineage>
        <taxon>Bacteria</taxon>
        <taxon>Pseudomonadati</taxon>
        <taxon>Pseudomonadota</taxon>
        <taxon>Betaproteobacteria</taxon>
        <taxon>Rhodocyclales</taxon>
        <taxon>Zoogloeaceae</taxon>
        <taxon>Zoogloea</taxon>
    </lineage>
</organism>
<evidence type="ECO:0000313" key="2">
    <source>
        <dbReference type="Proteomes" id="UP000389128"/>
    </source>
</evidence>
<name>A0A6C2D6S5_9RHOO</name>